<evidence type="ECO:0000313" key="6">
    <source>
        <dbReference type="Proteomes" id="UP000663838"/>
    </source>
</evidence>
<evidence type="ECO:0000313" key="5">
    <source>
        <dbReference type="EMBL" id="CAF4839011.1"/>
    </source>
</evidence>
<sequence length="71" mass="7971">MFAVNLEFERAIQSISIPNPNLREQTRAKIHDVGLADSGSLQRTGDSMKTKTAHVPYRDSKLTRLLQDSLC</sequence>
<dbReference type="PROSITE" id="PS50067">
    <property type="entry name" value="KINESIN_MOTOR_2"/>
    <property type="match status" value="1"/>
</dbReference>
<protein>
    <recommendedName>
        <fullName evidence="4">Kinesin motor domain-containing protein</fullName>
    </recommendedName>
</protein>
<dbReference type="SUPFAM" id="SSF52540">
    <property type="entry name" value="P-loop containing nucleoside triphosphate hydrolases"/>
    <property type="match status" value="1"/>
</dbReference>
<dbReference type="Pfam" id="PF00225">
    <property type="entry name" value="Kinesin"/>
    <property type="match status" value="1"/>
</dbReference>
<keyword evidence="2" id="KW-0067">ATP-binding</keyword>
<gene>
    <name evidence="5" type="ORF">TOA249_LOCUS25901</name>
</gene>
<dbReference type="InterPro" id="IPR027417">
    <property type="entry name" value="P-loop_NTPase"/>
</dbReference>
<comment type="similarity">
    <text evidence="3">Belongs to the TRAFAC class myosin-kinesin ATPase superfamily. Kinesin family.</text>
</comment>
<dbReference type="Gene3D" id="3.40.850.10">
    <property type="entry name" value="Kinesin motor domain"/>
    <property type="match status" value="1"/>
</dbReference>
<dbReference type="GO" id="GO:0008017">
    <property type="term" value="F:microtubule binding"/>
    <property type="evidence" value="ECO:0007669"/>
    <property type="project" value="InterPro"/>
</dbReference>
<evidence type="ECO:0000256" key="3">
    <source>
        <dbReference type="PROSITE-ProRule" id="PRU00283"/>
    </source>
</evidence>
<evidence type="ECO:0000256" key="1">
    <source>
        <dbReference type="ARBA" id="ARBA00022741"/>
    </source>
</evidence>
<dbReference type="InterPro" id="IPR036961">
    <property type="entry name" value="Kinesin_motor_dom_sf"/>
</dbReference>
<dbReference type="GO" id="GO:0005524">
    <property type="term" value="F:ATP binding"/>
    <property type="evidence" value="ECO:0007669"/>
    <property type="project" value="UniProtKB-KW"/>
</dbReference>
<dbReference type="EMBL" id="CAJOBS010002902">
    <property type="protein sequence ID" value="CAF4839011.1"/>
    <property type="molecule type" value="Genomic_DNA"/>
</dbReference>
<accession>A0A821R7Q4</accession>
<dbReference type="InterPro" id="IPR001752">
    <property type="entry name" value="Kinesin_motor_dom"/>
</dbReference>
<reference evidence="5" key="1">
    <citation type="submission" date="2021-02" db="EMBL/GenBank/DDBJ databases">
        <authorList>
            <person name="Nowell W R."/>
        </authorList>
    </citation>
    <scope>NUCLEOTIDE SEQUENCE</scope>
</reference>
<feature type="domain" description="Kinesin motor" evidence="4">
    <location>
        <begin position="1"/>
        <end position="71"/>
    </location>
</feature>
<evidence type="ECO:0000259" key="4">
    <source>
        <dbReference type="PROSITE" id="PS50067"/>
    </source>
</evidence>
<dbReference type="GO" id="GO:0003777">
    <property type="term" value="F:microtubule motor activity"/>
    <property type="evidence" value="ECO:0007669"/>
    <property type="project" value="InterPro"/>
</dbReference>
<dbReference type="PRINTS" id="PR00380">
    <property type="entry name" value="KINESINHEAVY"/>
</dbReference>
<evidence type="ECO:0000256" key="2">
    <source>
        <dbReference type="ARBA" id="ARBA00022840"/>
    </source>
</evidence>
<proteinExistence type="inferred from homology"/>
<organism evidence="5 6">
    <name type="scientific">Rotaria socialis</name>
    <dbReference type="NCBI Taxonomy" id="392032"/>
    <lineage>
        <taxon>Eukaryota</taxon>
        <taxon>Metazoa</taxon>
        <taxon>Spiralia</taxon>
        <taxon>Gnathifera</taxon>
        <taxon>Rotifera</taxon>
        <taxon>Eurotatoria</taxon>
        <taxon>Bdelloidea</taxon>
        <taxon>Philodinida</taxon>
        <taxon>Philodinidae</taxon>
        <taxon>Rotaria</taxon>
    </lineage>
</organism>
<comment type="caution">
    <text evidence="5">The sequence shown here is derived from an EMBL/GenBank/DDBJ whole genome shotgun (WGS) entry which is preliminary data.</text>
</comment>
<name>A0A821R7Q4_9BILA</name>
<dbReference type="GO" id="GO:0007018">
    <property type="term" value="P:microtubule-based movement"/>
    <property type="evidence" value="ECO:0007669"/>
    <property type="project" value="InterPro"/>
</dbReference>
<dbReference type="Proteomes" id="UP000663838">
    <property type="component" value="Unassembled WGS sequence"/>
</dbReference>
<comment type="caution">
    <text evidence="3">Lacks conserved residue(s) required for the propagation of feature annotation.</text>
</comment>
<keyword evidence="1" id="KW-0547">Nucleotide-binding</keyword>
<dbReference type="AlphaFoldDB" id="A0A821R7Q4"/>